<keyword evidence="6" id="KW-1185">Reference proteome</keyword>
<keyword evidence="2" id="KW-0521">NADP</keyword>
<dbReference type="PRINTS" id="PR00081">
    <property type="entry name" value="GDHRDH"/>
</dbReference>
<protein>
    <submittedName>
        <fullName evidence="5">Uncharacterized protein</fullName>
    </submittedName>
</protein>
<evidence type="ECO:0000256" key="3">
    <source>
        <dbReference type="ARBA" id="ARBA00023002"/>
    </source>
</evidence>
<evidence type="ECO:0000256" key="4">
    <source>
        <dbReference type="RuleBase" id="RU000363"/>
    </source>
</evidence>
<dbReference type="OrthoDB" id="5545019at2759"/>
<name>A0A6I8T3S2_AEDAE</name>
<dbReference type="CDD" id="cd05356">
    <property type="entry name" value="17beta-HSD1_like_SDR_c"/>
    <property type="match status" value="1"/>
</dbReference>
<dbReference type="InterPro" id="IPR020904">
    <property type="entry name" value="Sc_DH/Rdtase_CS"/>
</dbReference>
<dbReference type="PRINTS" id="PR00080">
    <property type="entry name" value="SDRFAMILY"/>
</dbReference>
<dbReference type="PIRSF" id="PIRSF000126">
    <property type="entry name" value="11-beta-HSD1"/>
    <property type="match status" value="1"/>
</dbReference>
<keyword evidence="3" id="KW-0560">Oxidoreductase</keyword>
<accession>A0A6I8T3S2</accession>
<dbReference type="GO" id="GO:0005783">
    <property type="term" value="C:endoplasmic reticulum"/>
    <property type="evidence" value="ECO:0007669"/>
    <property type="project" value="UniProtKB-SubCell"/>
</dbReference>
<dbReference type="AlphaFoldDB" id="A0A6I8T3S2"/>
<dbReference type="InterPro" id="IPR051019">
    <property type="entry name" value="VLCFA-Steroid_DH"/>
</dbReference>
<dbReference type="Pfam" id="PF00106">
    <property type="entry name" value="adh_short"/>
    <property type="match status" value="1"/>
</dbReference>
<organism evidence="5 6">
    <name type="scientific">Aedes aegypti</name>
    <name type="common">Yellowfever mosquito</name>
    <name type="synonym">Culex aegypti</name>
    <dbReference type="NCBI Taxonomy" id="7159"/>
    <lineage>
        <taxon>Eukaryota</taxon>
        <taxon>Metazoa</taxon>
        <taxon>Ecdysozoa</taxon>
        <taxon>Arthropoda</taxon>
        <taxon>Hexapoda</taxon>
        <taxon>Insecta</taxon>
        <taxon>Pterygota</taxon>
        <taxon>Neoptera</taxon>
        <taxon>Endopterygota</taxon>
        <taxon>Diptera</taxon>
        <taxon>Nematocera</taxon>
        <taxon>Culicoidea</taxon>
        <taxon>Culicidae</taxon>
        <taxon>Culicinae</taxon>
        <taxon>Aedini</taxon>
        <taxon>Aedes</taxon>
        <taxon>Stegomyia</taxon>
    </lineage>
</organism>
<dbReference type="GO" id="GO:0016491">
    <property type="term" value="F:oxidoreductase activity"/>
    <property type="evidence" value="ECO:0007669"/>
    <property type="project" value="UniProtKB-KW"/>
</dbReference>
<evidence type="ECO:0000313" key="5">
    <source>
        <dbReference type="EnsemblMetazoa" id="AAEL000690-PB"/>
    </source>
</evidence>
<proteinExistence type="inferred from homology"/>
<evidence type="ECO:0000313" key="6">
    <source>
        <dbReference type="Proteomes" id="UP000008820"/>
    </source>
</evidence>
<reference evidence="5 6" key="1">
    <citation type="submission" date="2017-06" db="EMBL/GenBank/DDBJ databases">
        <title>Aedes aegypti genome working group (AGWG) sequencing and assembly.</title>
        <authorList>
            <consortium name="Aedes aegypti Genome Working Group (AGWG)"/>
            <person name="Matthews B.J."/>
        </authorList>
    </citation>
    <scope>NUCLEOTIDE SEQUENCE [LARGE SCALE GENOMIC DNA]</scope>
    <source>
        <strain evidence="5 6">LVP_AGWG</strain>
    </source>
</reference>
<comment type="subcellular location">
    <subcellularLocation>
        <location evidence="1">Endoplasmic reticulum</location>
    </subcellularLocation>
</comment>
<evidence type="ECO:0000256" key="1">
    <source>
        <dbReference type="ARBA" id="ARBA00004240"/>
    </source>
</evidence>
<reference evidence="5" key="2">
    <citation type="submission" date="2020-05" db="UniProtKB">
        <authorList>
            <consortium name="EnsemblMetazoa"/>
        </authorList>
    </citation>
    <scope>IDENTIFICATION</scope>
    <source>
        <strain evidence="5">LVP_AGWG</strain>
    </source>
</reference>
<comment type="similarity">
    <text evidence="4">Belongs to the short-chain dehydrogenases/reductases (SDR) family.</text>
</comment>
<dbReference type="InParanoid" id="A0A6I8T3S2"/>
<dbReference type="PROSITE" id="PS00061">
    <property type="entry name" value="ADH_SHORT"/>
    <property type="match status" value="1"/>
</dbReference>
<dbReference type="Gene3D" id="3.40.50.720">
    <property type="entry name" value="NAD(P)-binding Rossmann-like Domain"/>
    <property type="match status" value="1"/>
</dbReference>
<dbReference type="FunFam" id="3.40.50.720:FF:000137">
    <property type="entry name" value="Hydroxysteroid (17-beta) dehydrogenase 3"/>
    <property type="match status" value="1"/>
</dbReference>
<dbReference type="PANTHER" id="PTHR43899:SF9">
    <property type="entry name" value="MIP25013P-RELATED"/>
    <property type="match status" value="1"/>
</dbReference>
<evidence type="ECO:0000256" key="2">
    <source>
        <dbReference type="ARBA" id="ARBA00022857"/>
    </source>
</evidence>
<dbReference type="Proteomes" id="UP000008820">
    <property type="component" value="Chromosome 2"/>
</dbReference>
<dbReference type="PANTHER" id="PTHR43899">
    <property type="entry name" value="RH59310P"/>
    <property type="match status" value="1"/>
</dbReference>
<dbReference type="InterPro" id="IPR036291">
    <property type="entry name" value="NAD(P)-bd_dom_sf"/>
</dbReference>
<gene>
    <name evidence="5" type="primary">5565914</name>
</gene>
<dbReference type="InterPro" id="IPR002347">
    <property type="entry name" value="SDR_fam"/>
</dbReference>
<sequence>MMLLLLLAIVGAYATAWWLLENLIIPAAIITWSSLRLSASRKKSLAQRYGKWAVITGATDGIGKGYAQQLANKGMNLVLISRSEAKLNKVSQEIRIATGVEVKTIVADFSHGEPIYENIREQLESIDIGMLVNNVGVMGRLDAFETLSQQHHLQIVNVNVLSVLLMTHIVLPKLKKAARGIIINISSGLAVFPGPYVASYSASKSFGHSFTLALQEELRGSGVECQLVVPGFVRTNMIENLSFKNIGGRLLPDVHQFCASATWLIGKTDQTAGHWYQGLWNVLSNLVPFSIRKRVTGLIFKHLLAGQTDKVKRTSL</sequence>
<dbReference type="EnsemblMetazoa" id="AAEL000690-RB">
    <property type="protein sequence ID" value="AAEL000690-PB"/>
    <property type="gene ID" value="AAEL000690"/>
</dbReference>
<dbReference type="SUPFAM" id="SSF51735">
    <property type="entry name" value="NAD(P)-binding Rossmann-fold domains"/>
    <property type="match status" value="1"/>
</dbReference>